<evidence type="ECO:0000256" key="8">
    <source>
        <dbReference type="ARBA" id="ARBA00071429"/>
    </source>
</evidence>
<dbReference type="SMART" id="SM00962">
    <property type="entry name" value="SRP54"/>
    <property type="match status" value="1"/>
</dbReference>
<feature type="region of interest" description="Disordered" evidence="10">
    <location>
        <begin position="51"/>
        <end position="75"/>
    </location>
</feature>
<dbReference type="InterPro" id="IPR000897">
    <property type="entry name" value="SRP54_GTPase_dom"/>
</dbReference>
<gene>
    <name evidence="12" type="ORF">ASCRUDRAFT_73653</name>
</gene>
<dbReference type="GO" id="GO:0005047">
    <property type="term" value="F:signal recognition particle binding"/>
    <property type="evidence" value="ECO:0007669"/>
    <property type="project" value="EnsemblFungi"/>
</dbReference>
<dbReference type="Gene3D" id="3.30.450.60">
    <property type="match status" value="1"/>
</dbReference>
<dbReference type="SMART" id="SM00382">
    <property type="entry name" value="AAA"/>
    <property type="match status" value="1"/>
</dbReference>
<evidence type="ECO:0000313" key="12">
    <source>
        <dbReference type="EMBL" id="ODV63910.1"/>
    </source>
</evidence>
<evidence type="ECO:0000256" key="9">
    <source>
        <dbReference type="ARBA" id="ARBA00081194"/>
    </source>
</evidence>
<dbReference type="AlphaFoldDB" id="A0A1D2VQN1"/>
<reference evidence="13" key="1">
    <citation type="submission" date="2016-05" db="EMBL/GenBank/DDBJ databases">
        <title>Comparative genomics of biotechnologically important yeasts.</title>
        <authorList>
            <consortium name="DOE Joint Genome Institute"/>
            <person name="Riley R."/>
            <person name="Haridas S."/>
            <person name="Wolfe K.H."/>
            <person name="Lopes M.R."/>
            <person name="Hittinger C.T."/>
            <person name="Goker M."/>
            <person name="Salamov A."/>
            <person name="Wisecaver J."/>
            <person name="Long T.M."/>
            <person name="Aerts A.L."/>
            <person name="Barry K."/>
            <person name="Choi C."/>
            <person name="Clum A."/>
            <person name="Coughlan A.Y."/>
            <person name="Deshpande S."/>
            <person name="Douglass A.P."/>
            <person name="Hanson S.J."/>
            <person name="Klenk H.-P."/>
            <person name="Labutti K."/>
            <person name="Lapidus A."/>
            <person name="Lindquist E."/>
            <person name="Lipzen A."/>
            <person name="Meier-Kolthoff J.P."/>
            <person name="Ohm R.A."/>
            <person name="Otillar R.P."/>
            <person name="Pangilinan J."/>
            <person name="Peng Y."/>
            <person name="Rokas A."/>
            <person name="Rosa C.A."/>
            <person name="Scheuner C."/>
            <person name="Sibirny A.A."/>
            <person name="Slot J.C."/>
            <person name="Stielow J.B."/>
            <person name="Sun H."/>
            <person name="Kurtzman C.P."/>
            <person name="Blackwell M."/>
            <person name="Grigoriev I.V."/>
            <person name="Jeffries T.W."/>
        </authorList>
    </citation>
    <scope>NUCLEOTIDE SEQUENCE [LARGE SCALE GENOMIC DNA]</scope>
    <source>
        <strain evidence="13">DSM 1968</strain>
    </source>
</reference>
<evidence type="ECO:0000256" key="3">
    <source>
        <dbReference type="ARBA" id="ARBA00022741"/>
    </source>
</evidence>
<evidence type="ECO:0000256" key="2">
    <source>
        <dbReference type="ARBA" id="ARBA00011870"/>
    </source>
</evidence>
<dbReference type="STRING" id="1344418.A0A1D2VQN1"/>
<feature type="compositionally biased region" description="Polar residues" evidence="10">
    <location>
        <begin position="65"/>
        <end position="75"/>
    </location>
</feature>
<dbReference type="GO" id="GO:0005785">
    <property type="term" value="C:signal recognition particle receptor complex"/>
    <property type="evidence" value="ECO:0007669"/>
    <property type="project" value="EnsemblFungi"/>
</dbReference>
<dbReference type="PROSITE" id="PS00300">
    <property type="entry name" value="SRP54"/>
    <property type="match status" value="1"/>
</dbReference>
<dbReference type="Gene3D" id="1.20.120.140">
    <property type="entry name" value="Signal recognition particle SRP54, nucleotide-binding domain"/>
    <property type="match status" value="1"/>
</dbReference>
<comment type="similarity">
    <text evidence="1">Belongs to the GTP-binding SRP family.</text>
</comment>
<keyword evidence="12" id="KW-0378">Hydrolase</keyword>
<dbReference type="InterPro" id="IPR027417">
    <property type="entry name" value="P-loop_NTPase"/>
</dbReference>
<dbReference type="SUPFAM" id="SSF47364">
    <property type="entry name" value="Domain of the SRP/SRP receptor G-proteins"/>
    <property type="match status" value="1"/>
</dbReference>
<feature type="compositionally biased region" description="Low complexity" evidence="10">
    <location>
        <begin position="281"/>
        <end position="318"/>
    </location>
</feature>
<dbReference type="InterPro" id="IPR003593">
    <property type="entry name" value="AAA+_ATPase"/>
</dbReference>
<evidence type="ECO:0000256" key="1">
    <source>
        <dbReference type="ARBA" id="ARBA00008531"/>
    </source>
</evidence>
<dbReference type="Proteomes" id="UP000095038">
    <property type="component" value="Unassembled WGS sequence"/>
</dbReference>
<dbReference type="RefSeq" id="XP_020050217.1">
    <property type="nucleotide sequence ID" value="XM_020192380.1"/>
</dbReference>
<dbReference type="GO" id="GO:0003924">
    <property type="term" value="F:GTPase activity"/>
    <property type="evidence" value="ECO:0007669"/>
    <property type="project" value="TreeGrafter"/>
</dbReference>
<dbReference type="GO" id="GO:0005525">
    <property type="term" value="F:GTP binding"/>
    <property type="evidence" value="ECO:0007669"/>
    <property type="project" value="UniProtKB-KW"/>
</dbReference>
<evidence type="ECO:0000259" key="11">
    <source>
        <dbReference type="PROSITE" id="PS00300"/>
    </source>
</evidence>
<dbReference type="SUPFAM" id="SSF52540">
    <property type="entry name" value="P-loop containing nucleoside triphosphate hydrolases"/>
    <property type="match status" value="1"/>
</dbReference>
<dbReference type="InterPro" id="IPR013822">
    <property type="entry name" value="Signal_recog_particl_SRP54_hlx"/>
</dbReference>
<dbReference type="Pfam" id="PF00448">
    <property type="entry name" value="SRP54"/>
    <property type="match status" value="1"/>
</dbReference>
<accession>A0A1D2VQN1</accession>
<feature type="region of interest" description="Disordered" evidence="10">
    <location>
        <begin position="275"/>
        <end position="318"/>
    </location>
</feature>
<dbReference type="Pfam" id="PF02881">
    <property type="entry name" value="SRP54_N"/>
    <property type="match status" value="1"/>
</dbReference>
<comment type="subcellular location">
    <subcellularLocation>
        <location evidence="7">Endomembrane system</location>
        <topology evidence="7">Peripheral membrane protein</topology>
        <orientation evidence="7">Cytoplasmic side</orientation>
    </subcellularLocation>
</comment>
<feature type="domain" description="SRP54-type proteins GTP-binding" evidence="11">
    <location>
        <begin position="658"/>
        <end position="671"/>
    </location>
</feature>
<dbReference type="InterPro" id="IPR036225">
    <property type="entry name" value="SRP/SRP_N"/>
</dbReference>
<dbReference type="OrthoDB" id="1727884at2759"/>
<dbReference type="PANTHER" id="PTHR43134:SF1">
    <property type="entry name" value="SIGNAL RECOGNITION PARTICLE RECEPTOR SUBUNIT ALPHA"/>
    <property type="match status" value="1"/>
</dbReference>
<protein>
    <recommendedName>
        <fullName evidence="8">Signal recognition particle receptor subunit alpha homolog</fullName>
    </recommendedName>
    <alternativeName>
        <fullName evidence="9">Docking protein alpha</fullName>
    </alternativeName>
</protein>
<evidence type="ECO:0000256" key="5">
    <source>
        <dbReference type="ARBA" id="ARBA00023136"/>
    </source>
</evidence>
<evidence type="ECO:0000256" key="4">
    <source>
        <dbReference type="ARBA" id="ARBA00023134"/>
    </source>
</evidence>
<dbReference type="GO" id="GO:0006614">
    <property type="term" value="P:SRP-dependent cotranslational protein targeting to membrane"/>
    <property type="evidence" value="ECO:0007669"/>
    <property type="project" value="InterPro"/>
</dbReference>
<comment type="subunit">
    <text evidence="2">Heterodimer of an alpha and a beta chain.</text>
</comment>
<dbReference type="EMBL" id="KV454475">
    <property type="protein sequence ID" value="ODV63910.1"/>
    <property type="molecule type" value="Genomic_DNA"/>
</dbReference>
<dbReference type="Gene3D" id="3.40.50.300">
    <property type="entry name" value="P-loop containing nucleotide triphosphate hydrolases"/>
    <property type="match status" value="1"/>
</dbReference>
<keyword evidence="4" id="KW-0342">GTP-binding</keyword>
<evidence type="ECO:0000256" key="7">
    <source>
        <dbReference type="ARBA" id="ARBA00029433"/>
    </source>
</evidence>
<evidence type="ECO:0000313" key="13">
    <source>
        <dbReference type="Proteomes" id="UP000095038"/>
    </source>
</evidence>
<keyword evidence="13" id="KW-1185">Reference proteome</keyword>
<proteinExistence type="inferred from homology"/>
<sequence>MLSKILIFTDSGFILYKYEHQKVPDSIINHFIQSNLISSINRSNINSFKDNAPENDVHDNHTHNNESVNKSNTDGSDNIDDANLIETYTYKSYNLKYIKQHSMSLIFLIVYPNIISINIKTLSNFFKILKNLFLSLIHQNFNNDKIDLYYLFNLKNNKDFLRFQNLIQLKIKEFNNSFEKNQSPINDSFESENTAITTTTTTTITTTTTTTNNINNNNNSDNNILKDKINEKINSLSEKSSKKKNKKISTKKNRIWGDNYNIDRDDPISKSLDFSNDKDSSISNSNSTSNINSISPNSNSNSNSNSNMDLNNLNQNSIKNNFKNSQGFKTFKEINDEIDEIISSNINSNSDISSKNNKSSSSSASASTYLKPFSFLQNYIGGKTITNADITKTIELLNNHLIKKNVSPEIASKITLNIQKNLLGSKTRTWESVELTAKRSLAEELQKILTPNTSIDLLHEIQLKLNSKQKNPYVISIVGVNGVGKSTNLSKLAFWLLQNNLRVLICACDTFRSGAVEQLKTHVNNLKNLSIDEKIKNQIELFEGGYGGSDLVAKIAKSAINYAKENQFDVILMDTAGRRHNDARLMAPLQSFARAANPDKIIMVGEALVGTDSVQQARNFNKAFGADRTLDFFIISKCDTVGDLIGSMVNMVYATGIPILFVGIGQTYTDLRTLSVDWAVRMLMS</sequence>
<dbReference type="InParanoid" id="A0A1D2VQN1"/>
<evidence type="ECO:0000256" key="10">
    <source>
        <dbReference type="SAM" id="MobiDB-lite"/>
    </source>
</evidence>
<keyword evidence="3" id="KW-0547">Nucleotide-binding</keyword>
<evidence type="ECO:0000256" key="6">
    <source>
        <dbReference type="ARBA" id="ARBA00023170"/>
    </source>
</evidence>
<organism evidence="12 13">
    <name type="scientific">Ascoidea rubescens DSM 1968</name>
    <dbReference type="NCBI Taxonomy" id="1344418"/>
    <lineage>
        <taxon>Eukaryota</taxon>
        <taxon>Fungi</taxon>
        <taxon>Dikarya</taxon>
        <taxon>Ascomycota</taxon>
        <taxon>Saccharomycotina</taxon>
        <taxon>Saccharomycetes</taxon>
        <taxon>Ascoideaceae</taxon>
        <taxon>Ascoidea</taxon>
    </lineage>
</organism>
<keyword evidence="6" id="KW-0675">Receptor</keyword>
<dbReference type="InterPro" id="IPR042101">
    <property type="entry name" value="SRP54_N_sf"/>
</dbReference>
<dbReference type="FunFam" id="3.40.50.300:FF:000566">
    <property type="entry name" value="Signal recognition particle receptor subunit alpha"/>
    <property type="match status" value="1"/>
</dbReference>
<name>A0A1D2VQN1_9ASCO</name>
<dbReference type="GeneID" id="30966016"/>
<keyword evidence="5" id="KW-0472">Membrane</keyword>
<feature type="compositionally biased region" description="Basic and acidic residues" evidence="10">
    <location>
        <begin position="51"/>
        <end position="64"/>
    </location>
</feature>
<dbReference type="PANTHER" id="PTHR43134">
    <property type="entry name" value="SIGNAL RECOGNITION PARTICLE RECEPTOR SUBUNIT ALPHA"/>
    <property type="match status" value="1"/>
</dbReference>